<dbReference type="AlphaFoldDB" id="A0AAW3A437"/>
<comment type="caution">
    <text evidence="1">The sequence shown here is derived from an EMBL/GenBank/DDBJ whole genome shotgun (WGS) entry which is preliminary data.</text>
</comment>
<gene>
    <name evidence="1" type="ORF">Q4I31_005679</name>
</gene>
<evidence type="ECO:0000313" key="2">
    <source>
        <dbReference type="Proteomes" id="UP001500131"/>
    </source>
</evidence>
<evidence type="ECO:0000313" key="1">
    <source>
        <dbReference type="EMBL" id="KAL0499555.1"/>
    </source>
</evidence>
<sequence length="92" mass="10432">MWCNLVQDWLFSTTSEVLPAYKVKDMQLRDGVRAAMGDRLILFRELLQRLAELGWQLALLESHVLANELLKITSVAIDKAVNEEKDDSALSS</sequence>
<accession>A0AAW3A437</accession>
<dbReference type="EMBL" id="JBAMZK010000031">
    <property type="protein sequence ID" value="KAL0499555.1"/>
    <property type="molecule type" value="Genomic_DNA"/>
</dbReference>
<protein>
    <submittedName>
        <fullName evidence="1">Uncharacterized protein</fullName>
    </submittedName>
</protein>
<dbReference type="Proteomes" id="UP001500131">
    <property type="component" value="Unassembled WGS sequence"/>
</dbReference>
<organism evidence="1 2">
    <name type="scientific">Leishmania lindenbergi</name>
    <dbReference type="NCBI Taxonomy" id="651832"/>
    <lineage>
        <taxon>Eukaryota</taxon>
        <taxon>Discoba</taxon>
        <taxon>Euglenozoa</taxon>
        <taxon>Kinetoplastea</taxon>
        <taxon>Metakinetoplastina</taxon>
        <taxon>Trypanosomatida</taxon>
        <taxon>Trypanosomatidae</taxon>
        <taxon>Leishmaniinae</taxon>
        <taxon>Leishmania</taxon>
    </lineage>
</organism>
<reference evidence="1 2" key="1">
    <citation type="submission" date="2024-02" db="EMBL/GenBank/DDBJ databases">
        <title>FIRST GENOME SEQUENCES OF Leishmania (Viannia) shawi, Leishmania (Viannia) lindenbergi AND Leishmania (Viannia) utingensis.</title>
        <authorList>
            <person name="Resadore F."/>
            <person name="Custodio M.G.F."/>
            <person name="Boite M.C."/>
            <person name="Cupolillo E."/>
            <person name="Ferreira G.E.M."/>
        </authorList>
    </citation>
    <scope>NUCLEOTIDE SEQUENCE [LARGE SCALE GENOMIC DNA]</scope>
    <source>
        <strain evidence="1 2">MHOM/BR/1966/M15733</strain>
    </source>
</reference>
<proteinExistence type="predicted"/>
<keyword evidence="2" id="KW-1185">Reference proteome</keyword>
<name>A0AAW3A437_9TRYP</name>